<comment type="similarity">
    <text evidence="6">Belongs to the PINc/VapC protein family.</text>
</comment>
<comment type="caution">
    <text evidence="8">The sequence shown here is derived from an EMBL/GenBank/DDBJ whole genome shotgun (WGS) entry which is preliminary data.</text>
</comment>
<evidence type="ECO:0000313" key="8">
    <source>
        <dbReference type="EMBL" id="KMO67372.1"/>
    </source>
</evidence>
<feature type="binding site" evidence="6">
    <location>
        <position position="7"/>
    </location>
    <ligand>
        <name>Mg(2+)</name>
        <dbReference type="ChEBI" id="CHEBI:18420"/>
    </ligand>
</feature>
<dbReference type="InterPro" id="IPR002716">
    <property type="entry name" value="PIN_dom"/>
</dbReference>
<keyword evidence="2 6" id="KW-0540">Nuclease</keyword>
<keyword evidence="4 6" id="KW-0378">Hydrolase</keyword>
<dbReference type="InterPro" id="IPR029060">
    <property type="entry name" value="PIN-like_dom_sf"/>
</dbReference>
<accession>A0A0J6VCC3</accession>
<keyword evidence="5 6" id="KW-0460">Magnesium</keyword>
<dbReference type="GO" id="GO:0004540">
    <property type="term" value="F:RNA nuclease activity"/>
    <property type="evidence" value="ECO:0007669"/>
    <property type="project" value="InterPro"/>
</dbReference>
<feature type="binding site" evidence="6">
    <location>
        <position position="100"/>
    </location>
    <ligand>
        <name>Mg(2+)</name>
        <dbReference type="ChEBI" id="CHEBI:18420"/>
    </ligand>
</feature>
<comment type="cofactor">
    <cofactor evidence="6">
        <name>Mg(2+)</name>
        <dbReference type="ChEBI" id="CHEBI:18420"/>
    </cofactor>
</comment>
<dbReference type="Proteomes" id="UP000036513">
    <property type="component" value="Unassembled WGS sequence"/>
</dbReference>
<comment type="function">
    <text evidence="6">Toxic component of a toxin-antitoxin (TA) system. An RNase.</text>
</comment>
<dbReference type="STRING" id="37916.MCHLDSM_06621"/>
<evidence type="ECO:0000256" key="1">
    <source>
        <dbReference type="ARBA" id="ARBA00022649"/>
    </source>
</evidence>
<dbReference type="AlphaFoldDB" id="A0A0J6VCC3"/>
<keyword evidence="9" id="KW-1185">Reference proteome</keyword>
<sequence>MSVTAVDTSVAVPLVMASHRHHAIVAAWAESRTLGLCGHALAETYSVLTRLPGDARVAAADAVTLIDGNFTVSLQLGARASRSAHREFARRGIAGGATYDALVALAAREHGVVLATRDARARSTYEALGVVTEVLAARS</sequence>
<evidence type="ECO:0000313" key="9">
    <source>
        <dbReference type="Proteomes" id="UP000036513"/>
    </source>
</evidence>
<dbReference type="GO" id="GO:0016787">
    <property type="term" value="F:hydrolase activity"/>
    <property type="evidence" value="ECO:0007669"/>
    <property type="project" value="UniProtKB-KW"/>
</dbReference>
<dbReference type="HAMAP" id="MF_00265">
    <property type="entry name" value="VapC_Nob1"/>
    <property type="match status" value="1"/>
</dbReference>
<name>A0A0J6VCC3_9MYCO</name>
<dbReference type="PATRIC" id="fig|37916.4.peg.6638"/>
<dbReference type="Gene3D" id="3.40.50.1010">
    <property type="entry name" value="5'-nuclease"/>
    <property type="match status" value="1"/>
</dbReference>
<gene>
    <name evidence="6" type="primary">vapC</name>
    <name evidence="8" type="ORF">MCHLDSM_06621</name>
</gene>
<protein>
    <recommendedName>
        <fullName evidence="6">Ribonuclease VapC</fullName>
        <shortName evidence="6">RNase VapC</shortName>
        <ecNumber evidence="6">3.1.-.-</ecNumber>
    </recommendedName>
    <alternativeName>
        <fullName evidence="6">Toxin VapC</fullName>
    </alternativeName>
</protein>
<organism evidence="8 9">
    <name type="scientific">Mycolicibacterium chlorophenolicum</name>
    <dbReference type="NCBI Taxonomy" id="37916"/>
    <lineage>
        <taxon>Bacteria</taxon>
        <taxon>Bacillati</taxon>
        <taxon>Actinomycetota</taxon>
        <taxon>Actinomycetes</taxon>
        <taxon>Mycobacteriales</taxon>
        <taxon>Mycobacteriaceae</taxon>
        <taxon>Mycolicibacterium</taxon>
    </lineage>
</organism>
<evidence type="ECO:0000256" key="5">
    <source>
        <dbReference type="ARBA" id="ARBA00022842"/>
    </source>
</evidence>
<evidence type="ECO:0000259" key="7">
    <source>
        <dbReference type="Pfam" id="PF01850"/>
    </source>
</evidence>
<dbReference type="GO" id="GO:0090729">
    <property type="term" value="F:toxin activity"/>
    <property type="evidence" value="ECO:0007669"/>
    <property type="project" value="UniProtKB-KW"/>
</dbReference>
<keyword evidence="6" id="KW-0800">Toxin</keyword>
<evidence type="ECO:0000256" key="3">
    <source>
        <dbReference type="ARBA" id="ARBA00022723"/>
    </source>
</evidence>
<feature type="domain" description="PIN" evidence="7">
    <location>
        <begin position="6"/>
        <end position="125"/>
    </location>
</feature>
<keyword evidence="3 6" id="KW-0479">Metal-binding</keyword>
<dbReference type="SMR" id="A0A0J6VCC3"/>
<evidence type="ECO:0000256" key="4">
    <source>
        <dbReference type="ARBA" id="ARBA00022801"/>
    </source>
</evidence>
<dbReference type="SUPFAM" id="SSF88723">
    <property type="entry name" value="PIN domain-like"/>
    <property type="match status" value="1"/>
</dbReference>
<dbReference type="EMBL" id="JYNL01000069">
    <property type="protein sequence ID" value="KMO67372.1"/>
    <property type="molecule type" value="Genomic_DNA"/>
</dbReference>
<keyword evidence="1 6" id="KW-1277">Toxin-antitoxin system</keyword>
<dbReference type="Pfam" id="PF01850">
    <property type="entry name" value="PIN"/>
    <property type="match status" value="1"/>
</dbReference>
<reference evidence="8 9" key="1">
    <citation type="journal article" date="2015" name="Genome Biol. Evol.">
        <title>Characterization of Three Mycobacterium spp. with Potential Use in Bioremediation by Genome Sequencing and Comparative Genomics.</title>
        <authorList>
            <person name="Das S."/>
            <person name="Pettersson B.M."/>
            <person name="Behra P.R."/>
            <person name="Ramesh M."/>
            <person name="Dasgupta S."/>
            <person name="Bhattacharya A."/>
            <person name="Kirsebom L.A."/>
        </authorList>
    </citation>
    <scope>NUCLEOTIDE SEQUENCE [LARGE SCALE GENOMIC DNA]</scope>
    <source>
        <strain evidence="8 9">DSM 43826</strain>
    </source>
</reference>
<dbReference type="InterPro" id="IPR022907">
    <property type="entry name" value="VapC_family"/>
</dbReference>
<proteinExistence type="inferred from homology"/>
<dbReference type="EC" id="3.1.-.-" evidence="6"/>
<dbReference type="GO" id="GO:0000287">
    <property type="term" value="F:magnesium ion binding"/>
    <property type="evidence" value="ECO:0007669"/>
    <property type="project" value="UniProtKB-UniRule"/>
</dbReference>
<evidence type="ECO:0000256" key="6">
    <source>
        <dbReference type="HAMAP-Rule" id="MF_00265"/>
    </source>
</evidence>
<evidence type="ECO:0000256" key="2">
    <source>
        <dbReference type="ARBA" id="ARBA00022722"/>
    </source>
</evidence>